<name>A0A1Q9CLY7_SYMMI</name>
<evidence type="ECO:0000313" key="3">
    <source>
        <dbReference type="Proteomes" id="UP000186817"/>
    </source>
</evidence>
<dbReference type="PANTHER" id="PTHR13465:SF2">
    <property type="entry name" value="PHAGOSOME ASSEMBLY FACTOR 1"/>
    <property type="match status" value="1"/>
</dbReference>
<gene>
    <name evidence="2" type="ORF">AK812_SmicGene35288</name>
</gene>
<accession>A0A1Q9CLY7</accession>
<comment type="caution">
    <text evidence="2">The sequence shown here is derived from an EMBL/GenBank/DDBJ whole genome shotgun (WGS) entry which is preliminary data.</text>
</comment>
<comment type="similarity">
    <text evidence="1">Belongs to the PHAF1 family.</text>
</comment>
<dbReference type="OrthoDB" id="411211at2759"/>
<dbReference type="EMBL" id="LSRX01001084">
    <property type="protein sequence ID" value="OLP83897.1"/>
    <property type="molecule type" value="Genomic_DNA"/>
</dbReference>
<reference evidence="2 3" key="1">
    <citation type="submission" date="2016-02" db="EMBL/GenBank/DDBJ databases">
        <title>Genome analysis of coral dinoflagellate symbionts highlights evolutionary adaptations to a symbiotic lifestyle.</title>
        <authorList>
            <person name="Aranda M."/>
            <person name="Li Y."/>
            <person name="Liew Y.J."/>
            <person name="Baumgarten S."/>
            <person name="Simakov O."/>
            <person name="Wilson M."/>
            <person name="Piel J."/>
            <person name="Ashoor H."/>
            <person name="Bougouffa S."/>
            <person name="Bajic V.B."/>
            <person name="Ryu T."/>
            <person name="Ravasi T."/>
            <person name="Bayer T."/>
            <person name="Micklem G."/>
            <person name="Kim H."/>
            <person name="Bhak J."/>
            <person name="Lajeunesse T.C."/>
            <person name="Voolstra C.R."/>
        </authorList>
    </citation>
    <scope>NUCLEOTIDE SEQUENCE [LARGE SCALE GENOMIC DNA]</scope>
    <source>
        <strain evidence="2 3">CCMP2467</strain>
    </source>
</reference>
<dbReference type="InterPro" id="IPR005373">
    <property type="entry name" value="PHAF1"/>
</dbReference>
<evidence type="ECO:0000256" key="1">
    <source>
        <dbReference type="ARBA" id="ARBA00024339"/>
    </source>
</evidence>
<dbReference type="PANTHER" id="PTHR13465">
    <property type="entry name" value="UPF0183 PROTEIN"/>
    <property type="match status" value="1"/>
</dbReference>
<protein>
    <submittedName>
        <fullName evidence="2">UPF0183 protein C16orf70-like</fullName>
    </submittedName>
</protein>
<proteinExistence type="inferred from homology"/>
<sequence length="185" mass="20345">MFPGPGRKVPWCVVPSHRVGTFSLGMGVNEALAIIQKMGSLDHAELSFHESCPFDADLTVRLPSWGIQLCFDAYQQDLRVIAVRLQGGRPGLLEADPEAPEGSLLPSLVYGGREFAAAGVAPSLREVYQMFGPTWIGDFRQEPEALYLLQYPGLAFEFPLPQDLFEALAAAQTMRALRSHLVVEM</sequence>
<dbReference type="AlphaFoldDB" id="A0A1Q9CLY7"/>
<dbReference type="InterPro" id="IPR039156">
    <property type="entry name" value="PHAF1/BROMI"/>
</dbReference>
<keyword evidence="3" id="KW-1185">Reference proteome</keyword>
<dbReference type="Proteomes" id="UP000186817">
    <property type="component" value="Unassembled WGS sequence"/>
</dbReference>
<evidence type="ECO:0000313" key="2">
    <source>
        <dbReference type="EMBL" id="OLP83897.1"/>
    </source>
</evidence>
<organism evidence="2 3">
    <name type="scientific">Symbiodinium microadriaticum</name>
    <name type="common">Dinoflagellate</name>
    <name type="synonym">Zooxanthella microadriatica</name>
    <dbReference type="NCBI Taxonomy" id="2951"/>
    <lineage>
        <taxon>Eukaryota</taxon>
        <taxon>Sar</taxon>
        <taxon>Alveolata</taxon>
        <taxon>Dinophyceae</taxon>
        <taxon>Suessiales</taxon>
        <taxon>Symbiodiniaceae</taxon>
        <taxon>Symbiodinium</taxon>
    </lineage>
</organism>
<dbReference type="Pfam" id="PF03676">
    <property type="entry name" value="PHAF1"/>
    <property type="match status" value="2"/>
</dbReference>